<evidence type="ECO:0000313" key="2">
    <source>
        <dbReference type="EMBL" id="SIR00130.1"/>
    </source>
</evidence>
<feature type="domain" description="DUF7673" evidence="1">
    <location>
        <begin position="7"/>
        <end position="91"/>
    </location>
</feature>
<keyword evidence="3" id="KW-1185">Reference proteome</keyword>
<evidence type="ECO:0000313" key="3">
    <source>
        <dbReference type="Proteomes" id="UP000186895"/>
    </source>
</evidence>
<protein>
    <recommendedName>
        <fullName evidence="1">DUF7673 domain-containing protein</fullName>
    </recommendedName>
</protein>
<reference evidence="2 3" key="1">
    <citation type="submission" date="2017-01" db="EMBL/GenBank/DDBJ databases">
        <authorList>
            <person name="Mah S.A."/>
            <person name="Swanson W.J."/>
            <person name="Moy G.W."/>
            <person name="Vacquier V.D."/>
        </authorList>
    </citation>
    <scope>NUCLEOTIDE SEQUENCE [LARGE SCALE GENOMIC DNA]</scope>
    <source>
        <strain evidence="2 3">DSM 7027</strain>
    </source>
</reference>
<accession>A0A1N6XCY3</accession>
<dbReference type="InterPro" id="IPR056090">
    <property type="entry name" value="DUF7673"/>
</dbReference>
<dbReference type="Proteomes" id="UP000186895">
    <property type="component" value="Unassembled WGS sequence"/>
</dbReference>
<name>A0A1N6XCY3_9GAMM</name>
<dbReference type="AlphaFoldDB" id="A0A1N6XCY3"/>
<gene>
    <name evidence="2" type="ORF">SAMN05421647_11386</name>
</gene>
<dbReference type="RefSeq" id="WP_076466163.1">
    <property type="nucleotide sequence ID" value="NZ_FTMN01000013.1"/>
</dbReference>
<dbReference type="Pfam" id="PF24720">
    <property type="entry name" value="DUF7673"/>
    <property type="match status" value="1"/>
</dbReference>
<proteinExistence type="predicted"/>
<organism evidence="2 3">
    <name type="scientific">Marinobacterium stanieri</name>
    <dbReference type="NCBI Taxonomy" id="49186"/>
    <lineage>
        <taxon>Bacteria</taxon>
        <taxon>Pseudomonadati</taxon>
        <taxon>Pseudomonadota</taxon>
        <taxon>Gammaproteobacteria</taxon>
        <taxon>Oceanospirillales</taxon>
        <taxon>Oceanospirillaceae</taxon>
        <taxon>Marinobacterium</taxon>
    </lineage>
</organism>
<sequence length="159" mass="17803">MDPNYSASVKLLLDYALNQSGSGASTAAQVLLSTYNSYNYHVALVDLTLLDEKGYNAALSVIRGRAESRMEPHSVIENGDDLFEKLESRWRHLGTGFRHRDLYIRKPIIQWQCPDCGAITDDYAHGPYPGRIDGRPVCDSWSDAHPEDEYSVMSPLAPK</sequence>
<dbReference type="EMBL" id="FTMN01000013">
    <property type="protein sequence ID" value="SIR00130.1"/>
    <property type="molecule type" value="Genomic_DNA"/>
</dbReference>
<evidence type="ECO:0000259" key="1">
    <source>
        <dbReference type="Pfam" id="PF24720"/>
    </source>
</evidence>